<comment type="cofactor">
    <cofactor evidence="1">
        <name>Fe(2+)</name>
        <dbReference type="ChEBI" id="CHEBI:29033"/>
    </cofactor>
</comment>
<dbReference type="Proteomes" id="UP000005856">
    <property type="component" value="Unassembled WGS sequence"/>
</dbReference>
<dbReference type="AlphaFoldDB" id="A6F048"/>
<dbReference type="PANTHER" id="PTHR10696:SF56">
    <property type="entry name" value="TAUD_TFDA-LIKE DOMAIN-CONTAINING PROTEIN"/>
    <property type="match status" value="1"/>
</dbReference>
<dbReference type="InterPro" id="IPR042098">
    <property type="entry name" value="TauD-like_sf"/>
</dbReference>
<organism evidence="5 6">
    <name type="scientific">Marinobacter algicola DG893</name>
    <dbReference type="NCBI Taxonomy" id="443152"/>
    <lineage>
        <taxon>Bacteria</taxon>
        <taxon>Pseudomonadati</taxon>
        <taxon>Pseudomonadota</taxon>
        <taxon>Gammaproteobacteria</taxon>
        <taxon>Pseudomonadales</taxon>
        <taxon>Marinobacteraceae</taxon>
        <taxon>Marinobacter</taxon>
    </lineage>
</organism>
<proteinExistence type="predicted"/>
<keyword evidence="6" id="KW-1185">Reference proteome</keyword>
<feature type="domain" description="TauD/TfdA-like" evidence="4">
    <location>
        <begin position="65"/>
        <end position="319"/>
    </location>
</feature>
<dbReference type="Pfam" id="PF02668">
    <property type="entry name" value="TauD"/>
    <property type="match status" value="1"/>
</dbReference>
<comment type="caution">
    <text evidence="5">The sequence shown here is derived from an EMBL/GenBank/DDBJ whole genome shotgun (WGS) entry which is preliminary data.</text>
</comment>
<dbReference type="EMBL" id="ABCP01000011">
    <property type="protein sequence ID" value="EDM47961.1"/>
    <property type="molecule type" value="Genomic_DNA"/>
</dbReference>
<name>A6F048_9GAMM</name>
<dbReference type="SUPFAM" id="SSF51197">
    <property type="entry name" value="Clavaminate synthase-like"/>
    <property type="match status" value="1"/>
</dbReference>
<evidence type="ECO:0000259" key="4">
    <source>
        <dbReference type="Pfam" id="PF02668"/>
    </source>
</evidence>
<reference evidence="5 6" key="1">
    <citation type="submission" date="2007-06" db="EMBL/GenBank/DDBJ databases">
        <authorList>
            <person name="Green D."/>
            <person name="Ferriera S."/>
            <person name="Johnson J."/>
            <person name="Kravitz S."/>
            <person name="Beeson K."/>
            <person name="Sutton G."/>
            <person name="Rogers Y.-H."/>
            <person name="Friedman R."/>
            <person name="Frazier M."/>
            <person name="Venter J.C."/>
        </authorList>
    </citation>
    <scope>NUCLEOTIDE SEQUENCE [LARGE SCALE GENOMIC DNA]</scope>
    <source>
        <strain evidence="5 6">DG893</strain>
    </source>
</reference>
<protein>
    <recommendedName>
        <fullName evidence="4">TauD/TfdA-like domain-containing protein</fullName>
    </recommendedName>
</protein>
<keyword evidence="3" id="KW-0045">Antibiotic biosynthesis</keyword>
<dbReference type="eggNOG" id="COG2175">
    <property type="taxonomic scope" value="Bacteria"/>
</dbReference>
<evidence type="ECO:0000313" key="5">
    <source>
        <dbReference type="EMBL" id="EDM47961.1"/>
    </source>
</evidence>
<accession>A6F048</accession>
<dbReference type="InterPro" id="IPR050411">
    <property type="entry name" value="AlphaKG_dependent_hydroxylases"/>
</dbReference>
<evidence type="ECO:0000256" key="3">
    <source>
        <dbReference type="ARBA" id="ARBA00023194"/>
    </source>
</evidence>
<keyword evidence="2" id="KW-0560">Oxidoreductase</keyword>
<dbReference type="InterPro" id="IPR003819">
    <property type="entry name" value="TauD/TfdA-like"/>
</dbReference>
<dbReference type="GO" id="GO:0017000">
    <property type="term" value="P:antibiotic biosynthetic process"/>
    <property type="evidence" value="ECO:0007669"/>
    <property type="project" value="UniProtKB-KW"/>
</dbReference>
<dbReference type="RefSeq" id="WP_007153644.1">
    <property type="nucleotide sequence ID" value="NZ_ABCP01000011.1"/>
</dbReference>
<dbReference type="STRING" id="443152.MDG893_15265"/>
<gene>
    <name evidence="5" type="ORF">MDG893_15265</name>
</gene>
<dbReference type="PANTHER" id="PTHR10696">
    <property type="entry name" value="GAMMA-BUTYROBETAINE HYDROXYLASE-RELATED"/>
    <property type="match status" value="1"/>
</dbReference>
<dbReference type="Gene3D" id="3.60.130.10">
    <property type="entry name" value="Clavaminate synthase-like"/>
    <property type="match status" value="1"/>
</dbReference>
<dbReference type="GO" id="GO:0016706">
    <property type="term" value="F:2-oxoglutarate-dependent dioxygenase activity"/>
    <property type="evidence" value="ECO:0007669"/>
    <property type="project" value="UniProtKB-ARBA"/>
</dbReference>
<evidence type="ECO:0000256" key="1">
    <source>
        <dbReference type="ARBA" id="ARBA00001954"/>
    </source>
</evidence>
<evidence type="ECO:0000313" key="6">
    <source>
        <dbReference type="Proteomes" id="UP000005856"/>
    </source>
</evidence>
<sequence length="352" mass="39384">MPDVKNLWKPGNRHRELARLMEPIVDPAGWYPAELNADEWIYRLSDSEIAEILAAVQSVESAGLTLKDIGAAEFPLPTLGPRLAEVRNEVMEGRGFALVRGLPVAGRSRFQNAVAFWGIGAHIGQARSQNKHGHLLGHVKNLGGDYAKVRGYMTQAAMDFHCDSADILSLCCLSPAKSGGEHRICSSVTLYNEMLKARPDLVEELTARFYLARKGDIPPGETEPWERLPIFSVTDGYFAGRGISAHMAKAQKIPGVPKYTELQEEAIRMYKETAPKIAIDIDFEQGDISYVCNHTMLHSRTDFEDYDEPERKRHLLRLWLSTRMRPVHSEIARMLRGVPIEGEEDPTPLDAV</sequence>
<evidence type="ECO:0000256" key="2">
    <source>
        <dbReference type="ARBA" id="ARBA00023002"/>
    </source>
</evidence>